<comment type="cofactor">
    <cofactor evidence="1">
        <name>FMN</name>
        <dbReference type="ChEBI" id="CHEBI:58210"/>
    </cofactor>
</comment>
<evidence type="ECO:0000256" key="7">
    <source>
        <dbReference type="ARBA" id="ARBA00023002"/>
    </source>
</evidence>
<evidence type="ECO:0000259" key="10">
    <source>
        <dbReference type="Pfam" id="PF00724"/>
    </source>
</evidence>
<organism evidence="12">
    <name type="scientific">Kuenenia stuttgartiensis</name>
    <dbReference type="NCBI Taxonomy" id="174633"/>
    <lineage>
        <taxon>Bacteria</taxon>
        <taxon>Pseudomonadati</taxon>
        <taxon>Planctomycetota</taxon>
        <taxon>Candidatus Brocadiia</taxon>
        <taxon>Candidatus Brocadiales</taxon>
        <taxon>Candidatus Brocadiaceae</taxon>
        <taxon>Candidatus Kuenenia</taxon>
    </lineage>
</organism>
<dbReference type="PANTHER" id="PTHR42917:SF2">
    <property type="entry name" value="2,4-DIENOYL-COA REDUCTASE [(2E)-ENOYL-COA-PRODUCING]"/>
    <property type="match status" value="1"/>
</dbReference>
<dbReference type="GO" id="GO:0010181">
    <property type="term" value="F:FMN binding"/>
    <property type="evidence" value="ECO:0007669"/>
    <property type="project" value="InterPro"/>
</dbReference>
<dbReference type="SUPFAM" id="SSF51905">
    <property type="entry name" value="FAD/NAD(P)-binding domain"/>
    <property type="match status" value="1"/>
</dbReference>
<dbReference type="InterPro" id="IPR051793">
    <property type="entry name" value="NADH:flavin_oxidoreductase"/>
</dbReference>
<dbReference type="InterPro" id="IPR001155">
    <property type="entry name" value="OxRdtase_FMN_N"/>
</dbReference>
<evidence type="ECO:0000256" key="8">
    <source>
        <dbReference type="ARBA" id="ARBA00023004"/>
    </source>
</evidence>
<dbReference type="InterPro" id="IPR023753">
    <property type="entry name" value="FAD/NAD-binding_dom"/>
</dbReference>
<dbReference type="Gene3D" id="3.20.20.70">
    <property type="entry name" value="Aldolase class I"/>
    <property type="match status" value="1"/>
</dbReference>
<dbReference type="Gene3D" id="3.40.50.720">
    <property type="entry name" value="NAD(P)-binding Rossmann-like Domain"/>
    <property type="match status" value="1"/>
</dbReference>
<evidence type="ECO:0000256" key="6">
    <source>
        <dbReference type="ARBA" id="ARBA00022723"/>
    </source>
</evidence>
<evidence type="ECO:0000256" key="4">
    <source>
        <dbReference type="ARBA" id="ARBA00022630"/>
    </source>
</evidence>
<keyword evidence="5" id="KW-0288">FMN</keyword>
<proteinExistence type="inferred from homology"/>
<dbReference type="SUPFAM" id="SSF51395">
    <property type="entry name" value="FMN-linked oxidoreductases"/>
    <property type="match status" value="1"/>
</dbReference>
<protein>
    <submittedName>
        <fullName evidence="12">Similar to NADH oxidase</fullName>
    </submittedName>
</protein>
<evidence type="ECO:0000256" key="2">
    <source>
        <dbReference type="ARBA" id="ARBA00001966"/>
    </source>
</evidence>
<evidence type="ECO:0000313" key="12">
    <source>
        <dbReference type="EMBL" id="CAJ72651.1"/>
    </source>
</evidence>
<dbReference type="InterPro" id="IPR036188">
    <property type="entry name" value="FAD/NAD-bd_sf"/>
</dbReference>
<feature type="domain" description="NADH:flavin oxidoreductase/NADH oxidase N-terminal" evidence="10">
    <location>
        <begin position="25"/>
        <end position="353"/>
    </location>
</feature>
<sequence length="659" mass="72420">MARISQFFSHLFLETVLQMTAFPNLFSHFRIGSLNIRNRIVMSPMETHLCNAEGFVTKELINYYRERALGGAGYITVENTAVDPAGRVNDGMMCIYNDTFIPELKNLVDAVHAVEGKIVLQLSHAGREALPYFTGTGTVAPSAIPSPLTKEMPKELTIDEIKAIINAFACGAERALKAGFDGVEIHMAHGYLVNQFFSAESNTRTDDYGGDTSRRARFGREIVEEIRKKVPADYPVICRISADEYTETGLKLEESKEIAKILERAGASAIHVSACNYASAFFNIPCYYLEEGCFIHLAEGIKAIVNIPVLSVGRIQDPAMAEEVLKENKADLIVLGRSLIADPCWPNKVKEGNLDDIQVCLSCNRCIESISDKKLICTVNPYIGKDERFHLQQTTKPKKVLIVGGGPAGMSAAITLAGRGHDVSLWEKSGELGGNLRYASMPPKKEPVKKYLRYITKQVEKNNIPVALNKEANEDNIKQFAADVVVLAMGAKDVPVEINGMQENGALTVKQAFSSPDTIGNNVAIIGGAAEGCELADFLSSRGKKVSVIEMRRVLGLGLVAHPRFHVCERLRKQRATLIVNAKVTEIGSDYIVISRRRQPDEKIEGFDTIVIPTLHQHNTELEPMLQSFVPEVYTIGDAKEGRTALEAIAEGVEIGLKI</sequence>
<keyword evidence="8" id="KW-0408">Iron</keyword>
<dbReference type="PANTHER" id="PTHR42917">
    <property type="entry name" value="2,4-DIENOYL-COA REDUCTASE"/>
    <property type="match status" value="1"/>
</dbReference>
<name>Q1PZY3_KUEST</name>
<dbReference type="PRINTS" id="PR00469">
    <property type="entry name" value="PNDRDTASEII"/>
</dbReference>
<keyword evidence="7" id="KW-0560">Oxidoreductase</keyword>
<dbReference type="Pfam" id="PF00724">
    <property type="entry name" value="Oxidored_FMN"/>
    <property type="match status" value="1"/>
</dbReference>
<evidence type="ECO:0000259" key="11">
    <source>
        <dbReference type="Pfam" id="PF07992"/>
    </source>
</evidence>
<evidence type="ECO:0000256" key="1">
    <source>
        <dbReference type="ARBA" id="ARBA00001917"/>
    </source>
</evidence>
<dbReference type="SUPFAM" id="SSF51971">
    <property type="entry name" value="Nucleotide-binding domain"/>
    <property type="match status" value="1"/>
</dbReference>
<dbReference type="GO" id="GO:0046872">
    <property type="term" value="F:metal ion binding"/>
    <property type="evidence" value="ECO:0007669"/>
    <property type="project" value="UniProtKB-KW"/>
</dbReference>
<reference evidence="12" key="2">
    <citation type="submission" date="2006-01" db="EMBL/GenBank/DDBJ databases">
        <authorList>
            <person name="Genoscope"/>
        </authorList>
    </citation>
    <scope>NUCLEOTIDE SEQUENCE</scope>
</reference>
<evidence type="ECO:0000256" key="3">
    <source>
        <dbReference type="ARBA" id="ARBA00011048"/>
    </source>
</evidence>
<dbReference type="Gene3D" id="3.50.50.60">
    <property type="entry name" value="FAD/NAD(P)-binding domain"/>
    <property type="match status" value="1"/>
</dbReference>
<keyword evidence="6" id="KW-0479">Metal-binding</keyword>
<accession>Q1PZY3</accession>
<gene>
    <name evidence="12" type="ORF">kustd1906</name>
</gene>
<dbReference type="EMBL" id="CT573072">
    <property type="protein sequence ID" value="CAJ72651.1"/>
    <property type="molecule type" value="Genomic_DNA"/>
</dbReference>
<dbReference type="PRINTS" id="PR00368">
    <property type="entry name" value="FADPNR"/>
</dbReference>
<evidence type="ECO:0000256" key="5">
    <source>
        <dbReference type="ARBA" id="ARBA00022643"/>
    </source>
</evidence>
<keyword evidence="9" id="KW-0411">Iron-sulfur</keyword>
<reference evidence="12" key="1">
    <citation type="journal article" date="2006" name="Nature">
        <title>Deciphering the evolution and metabolism of an anammox bacterium from a community genome.</title>
        <authorList>
            <person name="Strous M."/>
            <person name="Pelletier E."/>
            <person name="Mangenot S."/>
            <person name="Rattei T."/>
            <person name="Lehner A."/>
            <person name="Taylor M.W."/>
            <person name="Horn M."/>
            <person name="Daims H."/>
            <person name="Bartol-Mavel D."/>
            <person name="Wincker P."/>
            <person name="Barbe V."/>
            <person name="Fonknechten N."/>
            <person name="Vallenet D."/>
            <person name="Segurens B."/>
            <person name="Schenowitz-Truong C."/>
            <person name="Medigue C."/>
            <person name="Collingro A."/>
            <person name="Snel B."/>
            <person name="Dutilh B.E."/>
            <person name="OpDenCamp H.J.M."/>
            <person name="vanDerDrift C."/>
            <person name="Cirpus I."/>
            <person name="vanDePas-Schoonen K.T."/>
            <person name="Harhangi H.R."/>
            <person name="vanNiftrik L."/>
            <person name="Schmid M."/>
            <person name="Keltjens J."/>
            <person name="vanDeVossenberg J."/>
            <person name="Kartal B."/>
            <person name="Meier H."/>
            <person name="Frishman D."/>
            <person name="Huynen M.A."/>
            <person name="Mewes H."/>
            <person name="Weissenbach J."/>
            <person name="Jetten M.S.M."/>
            <person name="Wagner M."/>
            <person name="LePaslier D."/>
        </authorList>
    </citation>
    <scope>NUCLEOTIDE SEQUENCE</scope>
</reference>
<comment type="cofactor">
    <cofactor evidence="2">
        <name>[4Fe-4S] cluster</name>
        <dbReference type="ChEBI" id="CHEBI:49883"/>
    </cofactor>
</comment>
<keyword evidence="4" id="KW-0285">Flavoprotein</keyword>
<dbReference type="AlphaFoldDB" id="Q1PZY3"/>
<feature type="domain" description="FAD/NAD(P)-binding" evidence="11">
    <location>
        <begin position="398"/>
        <end position="614"/>
    </location>
</feature>
<dbReference type="Pfam" id="PF07992">
    <property type="entry name" value="Pyr_redox_2"/>
    <property type="match status" value="1"/>
</dbReference>
<dbReference type="CDD" id="cd02803">
    <property type="entry name" value="OYE_like_FMN_family"/>
    <property type="match status" value="1"/>
</dbReference>
<dbReference type="InterPro" id="IPR013785">
    <property type="entry name" value="Aldolase_TIM"/>
</dbReference>
<comment type="similarity">
    <text evidence="3">In the N-terminal section; belongs to the NADH:flavin oxidoreductase/NADH oxidase family.</text>
</comment>
<dbReference type="GO" id="GO:0051536">
    <property type="term" value="F:iron-sulfur cluster binding"/>
    <property type="evidence" value="ECO:0007669"/>
    <property type="project" value="UniProtKB-KW"/>
</dbReference>
<dbReference type="GO" id="GO:0016491">
    <property type="term" value="F:oxidoreductase activity"/>
    <property type="evidence" value="ECO:0007669"/>
    <property type="project" value="UniProtKB-KW"/>
</dbReference>
<evidence type="ECO:0000256" key="9">
    <source>
        <dbReference type="ARBA" id="ARBA00023014"/>
    </source>
</evidence>